<keyword evidence="3" id="KW-1185">Reference proteome</keyword>
<name>A0A9P6TEA3_9BASI</name>
<reference evidence="2" key="1">
    <citation type="submission" date="2013-11" db="EMBL/GenBank/DDBJ databases">
        <title>Genome sequence of the fusiform rust pathogen reveals effectors for host alternation and coevolution with pine.</title>
        <authorList>
            <consortium name="DOE Joint Genome Institute"/>
            <person name="Smith K."/>
            <person name="Pendleton A."/>
            <person name="Kubisiak T."/>
            <person name="Anderson C."/>
            <person name="Salamov A."/>
            <person name="Aerts A."/>
            <person name="Riley R."/>
            <person name="Clum A."/>
            <person name="Lindquist E."/>
            <person name="Ence D."/>
            <person name="Campbell M."/>
            <person name="Kronenberg Z."/>
            <person name="Feau N."/>
            <person name="Dhillon B."/>
            <person name="Hamelin R."/>
            <person name="Burleigh J."/>
            <person name="Smith J."/>
            <person name="Yandell M."/>
            <person name="Nelson C."/>
            <person name="Grigoriev I."/>
            <person name="Davis J."/>
        </authorList>
    </citation>
    <scope>NUCLEOTIDE SEQUENCE</scope>
    <source>
        <strain evidence="2">G11</strain>
    </source>
</reference>
<dbReference type="EMBL" id="MU167235">
    <property type="protein sequence ID" value="KAG0148644.1"/>
    <property type="molecule type" value="Genomic_DNA"/>
</dbReference>
<evidence type="ECO:0000313" key="3">
    <source>
        <dbReference type="Proteomes" id="UP000886653"/>
    </source>
</evidence>
<evidence type="ECO:0000313" key="2">
    <source>
        <dbReference type="EMBL" id="KAG0148644.1"/>
    </source>
</evidence>
<feature type="compositionally biased region" description="Acidic residues" evidence="1">
    <location>
        <begin position="89"/>
        <end position="111"/>
    </location>
</feature>
<dbReference type="AlphaFoldDB" id="A0A9P6TEA3"/>
<gene>
    <name evidence="2" type="ORF">CROQUDRAFT_90157</name>
</gene>
<comment type="caution">
    <text evidence="2">The sequence shown here is derived from an EMBL/GenBank/DDBJ whole genome shotgun (WGS) entry which is preliminary data.</text>
</comment>
<accession>A0A9P6TEA3</accession>
<protein>
    <submittedName>
        <fullName evidence="2">Uncharacterized protein</fullName>
    </submittedName>
</protein>
<dbReference type="OrthoDB" id="3056461at2759"/>
<organism evidence="2 3">
    <name type="scientific">Cronartium quercuum f. sp. fusiforme G11</name>
    <dbReference type="NCBI Taxonomy" id="708437"/>
    <lineage>
        <taxon>Eukaryota</taxon>
        <taxon>Fungi</taxon>
        <taxon>Dikarya</taxon>
        <taxon>Basidiomycota</taxon>
        <taxon>Pucciniomycotina</taxon>
        <taxon>Pucciniomycetes</taxon>
        <taxon>Pucciniales</taxon>
        <taxon>Coleosporiaceae</taxon>
        <taxon>Cronartium</taxon>
    </lineage>
</organism>
<feature type="region of interest" description="Disordered" evidence="1">
    <location>
        <begin position="89"/>
        <end position="128"/>
    </location>
</feature>
<sequence length="128" mass="14822">MRKLPKIPQPSLFVKPPKWLPIDFYDPVWYEGLGDGLKCKIADTSEVAFLPDASQSFNDHPNEKFSDKAFIAKYYDILTQPYNLLAEVDVDEDEDDENDDSEDIMEDEDDGFEKVESEESEFYSEVTH</sequence>
<proteinExistence type="predicted"/>
<dbReference type="Proteomes" id="UP000886653">
    <property type="component" value="Unassembled WGS sequence"/>
</dbReference>
<evidence type="ECO:0000256" key="1">
    <source>
        <dbReference type="SAM" id="MobiDB-lite"/>
    </source>
</evidence>